<evidence type="ECO:0000256" key="1">
    <source>
        <dbReference type="SAM" id="MobiDB-lite"/>
    </source>
</evidence>
<protein>
    <recommendedName>
        <fullName evidence="4">Baseplate protein J-like domain-containing protein</fullName>
    </recommendedName>
</protein>
<accession>A0ABV9XAB3</accession>
<dbReference type="RefSeq" id="WP_345693748.1">
    <property type="nucleotide sequence ID" value="NZ_BAABIT010000001.1"/>
</dbReference>
<comment type="caution">
    <text evidence="2">The sequence shown here is derived from an EMBL/GenBank/DDBJ whole genome shotgun (WGS) entry which is preliminary data.</text>
</comment>
<gene>
    <name evidence="2" type="ORF">ACFPM3_06550</name>
</gene>
<feature type="region of interest" description="Disordered" evidence="1">
    <location>
        <begin position="239"/>
        <end position="264"/>
    </location>
</feature>
<sequence>MAGPYGTPPGDDGAEGRGGSLARRPANPPGLSRVRYRLGTFETFRRAMLDDLPLRLPGWRENEASPDHATALVDAWAYLADNASLYTELVANEAFIGTATQHDSLQRLARLVGYRPGPGSAARVLLALTIDPALAGETITVHQGTRVGGRAAPDLMPVVFETDQAVAARAEHNHIPMAASGPANQFAPLTALATVEALTAPRWPGPTGPGTSGPGAGDYNQIADDLGQVFPTLAGALLRSGSQPVTGRPPSPPPDPVDQALPEATGRLRRTVYLAGTGLRLRAGDHVLVFDRFHEGVPAGEGLLREIAEVREDRRARRTALTWVEDDTGYAAGTGGVPAVYALRASARPFGADAPAWAGLPRELTQEGGRFPTDWDTGVGSWLPDEKSAFHLDTVVDGAAAGSDTDPSFAVLLDLSGSRRHYRTFRLTGADSVTHLGFTLERRVTRLRLATAVPTKTFLRRATTVLLRSQRLPLDDARPLPEALGGDRLLLAGRHPGLTPGQSAVVTSTVPGEQGESTVAEAVSIEAVTVLTASALTVVTLRSPLTHIHHRSRTALLGNVVPASHGETVPTEVLGSGDGTAWQGFRLRRGPLTYRPDSEGTQRSTLQVSVNGVRWTERSSLAGATPDDTVFAVEYPPGDAPAAVVRFGDTTARPPAGRDNVTATYRRGLGSSGAVPAGGVTRLVDGVPGLRAVTNPLPAEGAADPEGAAGIRHNAPASLRTLDRAVSVADHADLAMSFPGIARGRASAVPAGGEGLGTTGEVHLTVARADRRPLPGDEIARLRRFLDARRDVNQPLRIVDFTPVAADVALVVDIDDRHGRRTTVARVRAALAQRTGPDGSLGHLATLGFGEALRLSRVYAAVQAVPGVTRAVVTRLAPAGSRSGPAVLDTLPVPATGLVVVADDPTDGAGLRGRLTITAGTGGYTE</sequence>
<evidence type="ECO:0000313" key="2">
    <source>
        <dbReference type="EMBL" id="MFC5021807.1"/>
    </source>
</evidence>
<dbReference type="EMBL" id="JBHSJD010000002">
    <property type="protein sequence ID" value="MFC5021807.1"/>
    <property type="molecule type" value="Genomic_DNA"/>
</dbReference>
<dbReference type="Proteomes" id="UP001595829">
    <property type="component" value="Unassembled WGS sequence"/>
</dbReference>
<feature type="region of interest" description="Disordered" evidence="1">
    <location>
        <begin position="1"/>
        <end position="29"/>
    </location>
</feature>
<keyword evidence="3" id="KW-1185">Reference proteome</keyword>
<evidence type="ECO:0000313" key="3">
    <source>
        <dbReference type="Proteomes" id="UP001595829"/>
    </source>
</evidence>
<organism evidence="2 3">
    <name type="scientific">Streptomyces coeruleoprunus</name>
    <dbReference type="NCBI Taxonomy" id="285563"/>
    <lineage>
        <taxon>Bacteria</taxon>
        <taxon>Bacillati</taxon>
        <taxon>Actinomycetota</taxon>
        <taxon>Actinomycetes</taxon>
        <taxon>Kitasatosporales</taxon>
        <taxon>Streptomycetaceae</taxon>
        <taxon>Streptomyces</taxon>
    </lineage>
</organism>
<name>A0ABV9XAB3_9ACTN</name>
<proteinExistence type="predicted"/>
<evidence type="ECO:0008006" key="4">
    <source>
        <dbReference type="Google" id="ProtNLM"/>
    </source>
</evidence>
<feature type="compositionally biased region" description="Pro residues" evidence="1">
    <location>
        <begin position="247"/>
        <end position="256"/>
    </location>
</feature>
<reference evidence="3" key="1">
    <citation type="journal article" date="2019" name="Int. J. Syst. Evol. Microbiol.">
        <title>The Global Catalogue of Microorganisms (GCM) 10K type strain sequencing project: providing services to taxonomists for standard genome sequencing and annotation.</title>
        <authorList>
            <consortium name="The Broad Institute Genomics Platform"/>
            <consortium name="The Broad Institute Genome Sequencing Center for Infectious Disease"/>
            <person name="Wu L."/>
            <person name="Ma J."/>
        </authorList>
    </citation>
    <scope>NUCLEOTIDE SEQUENCE [LARGE SCALE GENOMIC DNA]</scope>
    <source>
        <strain evidence="3">CGMCC 4.1648</strain>
    </source>
</reference>